<feature type="domain" description="Methylated-DNA-[protein]-cysteine S-methyltransferase DNA binding" evidence="2">
    <location>
        <begin position="4"/>
        <end position="84"/>
    </location>
</feature>
<dbReference type="InterPro" id="IPR036217">
    <property type="entry name" value="MethylDNA_cys_MeTrfase_DNAb"/>
</dbReference>
<dbReference type="InterPro" id="IPR052520">
    <property type="entry name" value="ATL_DNA_repair"/>
</dbReference>
<dbReference type="EMBL" id="JACRSU010000003">
    <property type="protein sequence ID" value="MBC8541219.1"/>
    <property type="molecule type" value="Genomic_DNA"/>
</dbReference>
<evidence type="ECO:0000313" key="3">
    <source>
        <dbReference type="EMBL" id="MBC8541219.1"/>
    </source>
</evidence>
<dbReference type="Pfam" id="PF01035">
    <property type="entry name" value="DNA_binding_1"/>
    <property type="match status" value="1"/>
</dbReference>
<dbReference type="Gene3D" id="1.10.10.10">
    <property type="entry name" value="Winged helix-like DNA-binding domain superfamily/Winged helix DNA-binding domain"/>
    <property type="match status" value="1"/>
</dbReference>
<dbReference type="RefSeq" id="WP_249313217.1">
    <property type="nucleotide sequence ID" value="NZ_JACRSU010000003.1"/>
</dbReference>
<accession>A0A926HYL1</accession>
<proteinExistence type="predicted"/>
<dbReference type="PANTHER" id="PTHR42942">
    <property type="entry name" value="6-O-METHYLGUANINE DNA METHYLTRANSFERASE"/>
    <property type="match status" value="1"/>
</dbReference>
<dbReference type="CDD" id="cd06445">
    <property type="entry name" value="ATase"/>
    <property type="match status" value="1"/>
</dbReference>
<dbReference type="InterPro" id="IPR036388">
    <property type="entry name" value="WH-like_DNA-bd_sf"/>
</dbReference>
<dbReference type="AlphaFoldDB" id="A0A926HYL1"/>
<name>A0A926HYL1_9FIRM</name>
<dbReference type="SUPFAM" id="SSF46767">
    <property type="entry name" value="Methylated DNA-protein cysteine methyltransferase, C-terminal domain"/>
    <property type="match status" value="1"/>
</dbReference>
<dbReference type="Proteomes" id="UP000611762">
    <property type="component" value="Unassembled WGS sequence"/>
</dbReference>
<dbReference type="GO" id="GO:0006281">
    <property type="term" value="P:DNA repair"/>
    <property type="evidence" value="ECO:0007669"/>
    <property type="project" value="InterPro"/>
</dbReference>
<organism evidence="3 4">
    <name type="scientific">Congzhengia minquanensis</name>
    <dbReference type="NCBI Taxonomy" id="2763657"/>
    <lineage>
        <taxon>Bacteria</taxon>
        <taxon>Bacillati</taxon>
        <taxon>Bacillota</taxon>
        <taxon>Clostridia</taxon>
        <taxon>Eubacteriales</taxon>
        <taxon>Oscillospiraceae</taxon>
        <taxon>Congzhengia</taxon>
    </lineage>
</organism>
<dbReference type="NCBIfam" id="TIGR00589">
    <property type="entry name" value="ogt"/>
    <property type="match status" value="1"/>
</dbReference>
<protein>
    <submittedName>
        <fullName evidence="3">MGMT family protein</fullName>
    </submittedName>
</protein>
<sequence length="108" mass="11953">MTTFQKIYEVVGQIPEGFVATYGQVAAMAGNPRWARVVGYALHVLPDPAFVPWHRVVAKDGRISTASDINGESLQEALLRSEGVTFTLDGRVDLQKHLWKPVDRTGFV</sequence>
<dbReference type="PANTHER" id="PTHR42942:SF1">
    <property type="entry name" value="ALKYLTRANSFERASE-LIKE PROTEIN 1"/>
    <property type="match status" value="1"/>
</dbReference>
<reference evidence="3" key="1">
    <citation type="submission" date="2020-08" db="EMBL/GenBank/DDBJ databases">
        <title>Genome public.</title>
        <authorList>
            <person name="Liu C."/>
            <person name="Sun Q."/>
        </authorList>
    </citation>
    <scope>NUCLEOTIDE SEQUENCE</scope>
    <source>
        <strain evidence="3">H8</strain>
    </source>
</reference>
<keyword evidence="1" id="KW-0227">DNA damage</keyword>
<evidence type="ECO:0000256" key="1">
    <source>
        <dbReference type="ARBA" id="ARBA00022763"/>
    </source>
</evidence>
<keyword evidence="4" id="KW-1185">Reference proteome</keyword>
<gene>
    <name evidence="3" type="ORF">H8698_09555</name>
</gene>
<dbReference type="InterPro" id="IPR014048">
    <property type="entry name" value="MethylDNA_cys_MeTrfase_DNA-bd"/>
</dbReference>
<dbReference type="GO" id="GO:0003824">
    <property type="term" value="F:catalytic activity"/>
    <property type="evidence" value="ECO:0007669"/>
    <property type="project" value="InterPro"/>
</dbReference>
<comment type="caution">
    <text evidence="3">The sequence shown here is derived from an EMBL/GenBank/DDBJ whole genome shotgun (WGS) entry which is preliminary data.</text>
</comment>
<evidence type="ECO:0000313" key="4">
    <source>
        <dbReference type="Proteomes" id="UP000611762"/>
    </source>
</evidence>
<evidence type="ECO:0000259" key="2">
    <source>
        <dbReference type="Pfam" id="PF01035"/>
    </source>
</evidence>